<sequence length="288" mass="32946">MDSDNTFRAYQPLLFSIAYNMLGSVMDAEDCVQETFLRWHRAHNDNEAIQSPKSYLCAIITNLCIDQLRSTRAQRESYDGIWLPEPVSTLEPGEHVEMSELLSIAFLRLLETLSPVERAVFLLRQVFDYDYDEIARIVGKNAHACRQIVYRARQRLASQRPRFSVSAEQSAPLFERFIQATADGDMEALLQLLTKDVALYSDGGELRWPMPIYGAQEAARYLIEVARRVSQQTEWRWQLVAINGRPGVVIYAYDRLDAVFAFEVVDGQIQEVDLIVAPGKLRHLQATI</sequence>
<feature type="domain" description="RNA polymerase sigma-70 region 2" evidence="2">
    <location>
        <begin position="7"/>
        <end position="72"/>
    </location>
</feature>
<dbReference type="PANTHER" id="PTHR30173">
    <property type="entry name" value="SIGMA 19 FACTOR"/>
    <property type="match status" value="1"/>
</dbReference>
<evidence type="ECO:0000256" key="1">
    <source>
        <dbReference type="ARBA" id="ARBA00011344"/>
    </source>
</evidence>
<keyword evidence="4" id="KW-0804">Transcription</keyword>
<dbReference type="NCBIfam" id="TIGR02937">
    <property type="entry name" value="sigma70-ECF"/>
    <property type="match status" value="1"/>
</dbReference>
<name>A0A8J3IU53_9CHLR</name>
<reference evidence="4" key="1">
    <citation type="submission" date="2020-10" db="EMBL/GenBank/DDBJ databases">
        <title>Taxonomic study of unclassified bacteria belonging to the class Ktedonobacteria.</title>
        <authorList>
            <person name="Yabe S."/>
            <person name="Wang C.M."/>
            <person name="Zheng Y."/>
            <person name="Sakai Y."/>
            <person name="Cavaletti L."/>
            <person name="Monciardini P."/>
            <person name="Donadio S."/>
        </authorList>
    </citation>
    <scope>NUCLEOTIDE SEQUENCE</scope>
    <source>
        <strain evidence="4">ID150040</strain>
    </source>
</reference>
<dbReference type="NCBIfam" id="TIGR02957">
    <property type="entry name" value="SigX4"/>
    <property type="match status" value="1"/>
</dbReference>
<evidence type="ECO:0000259" key="2">
    <source>
        <dbReference type="Pfam" id="PF04542"/>
    </source>
</evidence>
<dbReference type="SUPFAM" id="SSF54427">
    <property type="entry name" value="NTF2-like"/>
    <property type="match status" value="1"/>
</dbReference>
<organism evidence="4 5">
    <name type="scientific">Reticulibacter mediterranei</name>
    <dbReference type="NCBI Taxonomy" id="2778369"/>
    <lineage>
        <taxon>Bacteria</taxon>
        <taxon>Bacillati</taxon>
        <taxon>Chloroflexota</taxon>
        <taxon>Ktedonobacteria</taxon>
        <taxon>Ktedonobacterales</taxon>
        <taxon>Reticulibacteraceae</taxon>
        <taxon>Reticulibacter</taxon>
    </lineage>
</organism>
<dbReference type="InterPro" id="IPR013325">
    <property type="entry name" value="RNA_pol_sigma_r2"/>
</dbReference>
<evidence type="ECO:0000313" key="5">
    <source>
        <dbReference type="Proteomes" id="UP000597444"/>
    </source>
</evidence>
<dbReference type="GO" id="GO:0006352">
    <property type="term" value="P:DNA-templated transcription initiation"/>
    <property type="evidence" value="ECO:0007669"/>
    <property type="project" value="InterPro"/>
</dbReference>
<dbReference type="InterPro" id="IPR052704">
    <property type="entry name" value="ECF_Sigma-70_Domain"/>
</dbReference>
<dbReference type="Proteomes" id="UP000597444">
    <property type="component" value="Unassembled WGS sequence"/>
</dbReference>
<dbReference type="InterPro" id="IPR013249">
    <property type="entry name" value="RNA_pol_sigma70_r4_t2"/>
</dbReference>
<dbReference type="AlphaFoldDB" id="A0A8J3IU53"/>
<gene>
    <name evidence="4" type="ORF">KSF_053940</name>
</gene>
<dbReference type="SUPFAM" id="SSF88659">
    <property type="entry name" value="Sigma3 and sigma4 domains of RNA polymerase sigma factors"/>
    <property type="match status" value="1"/>
</dbReference>
<dbReference type="Pfam" id="PF04542">
    <property type="entry name" value="Sigma70_r2"/>
    <property type="match status" value="1"/>
</dbReference>
<dbReference type="Gene3D" id="3.10.450.50">
    <property type="match status" value="1"/>
</dbReference>
<accession>A0A8J3IU53</accession>
<keyword evidence="4" id="KW-0240">DNA-directed RNA polymerase</keyword>
<evidence type="ECO:0000313" key="4">
    <source>
        <dbReference type="EMBL" id="GHO95346.1"/>
    </source>
</evidence>
<feature type="domain" description="RNA polymerase sigma factor 70 region 4 type 2" evidence="3">
    <location>
        <begin position="105"/>
        <end position="156"/>
    </location>
</feature>
<dbReference type="RefSeq" id="WP_220206031.1">
    <property type="nucleotide sequence ID" value="NZ_BNJK01000001.1"/>
</dbReference>
<comment type="caution">
    <text evidence="4">The sequence shown here is derived from an EMBL/GenBank/DDBJ whole genome shotgun (WGS) entry which is preliminary data.</text>
</comment>
<dbReference type="Gene3D" id="1.10.1740.10">
    <property type="match status" value="1"/>
</dbReference>
<dbReference type="GO" id="GO:0003677">
    <property type="term" value="F:DNA binding"/>
    <property type="evidence" value="ECO:0007669"/>
    <property type="project" value="InterPro"/>
</dbReference>
<dbReference type="GO" id="GO:0016987">
    <property type="term" value="F:sigma factor activity"/>
    <property type="evidence" value="ECO:0007669"/>
    <property type="project" value="InterPro"/>
</dbReference>
<comment type="subunit">
    <text evidence="1">Interacts transiently with the RNA polymerase catalytic core formed by RpoA, RpoB, RpoC and RpoZ (2 alpha, 1 beta, 1 beta' and 1 omega subunit) to form the RNA polymerase holoenzyme that can initiate transcription.</text>
</comment>
<keyword evidence="5" id="KW-1185">Reference proteome</keyword>
<dbReference type="GO" id="GO:0000428">
    <property type="term" value="C:DNA-directed RNA polymerase complex"/>
    <property type="evidence" value="ECO:0007669"/>
    <property type="project" value="UniProtKB-KW"/>
</dbReference>
<dbReference type="InterPro" id="IPR032710">
    <property type="entry name" value="NTF2-like_dom_sf"/>
</dbReference>
<dbReference type="NCBIfam" id="NF007214">
    <property type="entry name" value="PRK09636.1"/>
    <property type="match status" value="1"/>
</dbReference>
<dbReference type="InterPro" id="IPR014303">
    <property type="entry name" value="RNA_pol_sigma-70_ECF"/>
</dbReference>
<dbReference type="InterPro" id="IPR007627">
    <property type="entry name" value="RNA_pol_sigma70_r2"/>
</dbReference>
<proteinExistence type="predicted"/>
<dbReference type="InterPro" id="IPR014284">
    <property type="entry name" value="RNA_pol_sigma-70_dom"/>
</dbReference>
<dbReference type="InterPro" id="IPR036388">
    <property type="entry name" value="WH-like_DNA-bd_sf"/>
</dbReference>
<dbReference type="Gene3D" id="1.10.10.10">
    <property type="entry name" value="Winged helix-like DNA-binding domain superfamily/Winged helix DNA-binding domain"/>
    <property type="match status" value="1"/>
</dbReference>
<dbReference type="InterPro" id="IPR013324">
    <property type="entry name" value="RNA_pol_sigma_r3/r4-like"/>
</dbReference>
<dbReference type="SUPFAM" id="SSF88946">
    <property type="entry name" value="Sigma2 domain of RNA polymerase sigma factors"/>
    <property type="match status" value="1"/>
</dbReference>
<protein>
    <submittedName>
        <fullName evidence="4">DNA-directed RNA polymerase sigma-70 factor</fullName>
    </submittedName>
</protein>
<dbReference type="EMBL" id="BNJK01000001">
    <property type="protein sequence ID" value="GHO95346.1"/>
    <property type="molecule type" value="Genomic_DNA"/>
</dbReference>
<dbReference type="Pfam" id="PF08281">
    <property type="entry name" value="Sigma70_r4_2"/>
    <property type="match status" value="1"/>
</dbReference>
<evidence type="ECO:0000259" key="3">
    <source>
        <dbReference type="Pfam" id="PF08281"/>
    </source>
</evidence>
<dbReference type="PANTHER" id="PTHR30173:SF36">
    <property type="entry name" value="ECF RNA POLYMERASE SIGMA FACTOR SIGJ"/>
    <property type="match status" value="1"/>
</dbReference>